<evidence type="ECO:0000313" key="3">
    <source>
        <dbReference type="Proteomes" id="UP001446871"/>
    </source>
</evidence>
<comment type="caution">
    <text evidence="2">The sequence shown here is derived from an EMBL/GenBank/DDBJ whole genome shotgun (WGS) entry which is preliminary data.</text>
</comment>
<name>A0ABR1VN98_9PEZI</name>
<dbReference type="Proteomes" id="UP001446871">
    <property type="component" value="Unassembled WGS sequence"/>
</dbReference>
<evidence type="ECO:0000313" key="2">
    <source>
        <dbReference type="EMBL" id="KAK8072729.1"/>
    </source>
</evidence>
<feature type="compositionally biased region" description="Basic and acidic residues" evidence="1">
    <location>
        <begin position="92"/>
        <end position="103"/>
    </location>
</feature>
<feature type="compositionally biased region" description="Polar residues" evidence="1">
    <location>
        <begin position="17"/>
        <end position="29"/>
    </location>
</feature>
<protein>
    <submittedName>
        <fullName evidence="2">Uncharacterized protein</fullName>
    </submittedName>
</protein>
<accession>A0ABR1VN98</accession>
<feature type="compositionally biased region" description="Polar residues" evidence="1">
    <location>
        <begin position="70"/>
        <end position="81"/>
    </location>
</feature>
<keyword evidence="3" id="KW-1185">Reference proteome</keyword>
<evidence type="ECO:0000256" key="1">
    <source>
        <dbReference type="SAM" id="MobiDB-lite"/>
    </source>
</evidence>
<reference evidence="2 3" key="1">
    <citation type="submission" date="2023-01" db="EMBL/GenBank/DDBJ databases">
        <title>Analysis of 21 Apiospora genomes using comparative genomics revels a genus with tremendous synthesis potential of carbohydrate active enzymes and secondary metabolites.</title>
        <authorList>
            <person name="Sorensen T."/>
        </authorList>
    </citation>
    <scope>NUCLEOTIDE SEQUENCE [LARGE SCALE GENOMIC DNA]</scope>
    <source>
        <strain evidence="2 3">CBS 83171</strain>
    </source>
</reference>
<dbReference type="EMBL" id="JAQQWM010000003">
    <property type="protein sequence ID" value="KAK8072729.1"/>
    <property type="molecule type" value="Genomic_DNA"/>
</dbReference>
<feature type="region of interest" description="Disordered" evidence="1">
    <location>
        <begin position="70"/>
        <end position="103"/>
    </location>
</feature>
<gene>
    <name evidence="2" type="ORF">PG996_006077</name>
</gene>
<proteinExistence type="predicted"/>
<feature type="compositionally biased region" description="Basic and acidic residues" evidence="1">
    <location>
        <begin position="1"/>
        <end position="14"/>
    </location>
</feature>
<sequence length="396" mass="43195">MASRKVDKGKRPEEPAQASSSRPGASQLTDFLLVQGRRPREPPAQASSSRPGLSELSELTLIITPPRYLSGSTSAASSEPQGTELAPVSEEDERRENLVWTKDPDKRAQRKRNLLLEQRLLEDYGQAQAYIGKYISSDGKRRMVVGTIGESFYTFLNWDMQFVVNIVSGYRDSYGLLAGVGAIQRFRAQSLLGLLLRRVGRVRFAWGLETRESPKYPTSFVIGGPVPTMPQLPHLPAVMGGGRPPTAMSSATKKITFSAASSKLTEKLKGKLRRARSALILTSSSSPLSEKQKGKQRATEHASTSSTDDSYLASADENFRALDLGSDNGSGSEASGSNSWVAPALPEIRPTDGAAVAELNFVSETIEELYDSIKDSKSLRRRVKEFVAALLEKDKA</sequence>
<organism evidence="2 3">
    <name type="scientific">Apiospora saccharicola</name>
    <dbReference type="NCBI Taxonomy" id="335842"/>
    <lineage>
        <taxon>Eukaryota</taxon>
        <taxon>Fungi</taxon>
        <taxon>Dikarya</taxon>
        <taxon>Ascomycota</taxon>
        <taxon>Pezizomycotina</taxon>
        <taxon>Sordariomycetes</taxon>
        <taxon>Xylariomycetidae</taxon>
        <taxon>Amphisphaeriales</taxon>
        <taxon>Apiosporaceae</taxon>
        <taxon>Apiospora</taxon>
    </lineage>
</organism>
<feature type="compositionally biased region" description="Basic and acidic residues" evidence="1">
    <location>
        <begin position="290"/>
        <end position="300"/>
    </location>
</feature>
<feature type="region of interest" description="Disordered" evidence="1">
    <location>
        <begin position="1"/>
        <end position="57"/>
    </location>
</feature>
<feature type="region of interest" description="Disordered" evidence="1">
    <location>
        <begin position="283"/>
        <end position="310"/>
    </location>
</feature>